<dbReference type="PANTHER" id="PTHR43520">
    <property type="entry name" value="ATP7, ISOFORM B"/>
    <property type="match status" value="1"/>
</dbReference>
<dbReference type="PROSITE" id="PS00154">
    <property type="entry name" value="ATPASE_E1_E2"/>
    <property type="match status" value="1"/>
</dbReference>
<dbReference type="SUPFAM" id="SSF81653">
    <property type="entry name" value="Calcium ATPase, transduction domain A"/>
    <property type="match status" value="1"/>
</dbReference>
<dbReference type="Pfam" id="PF00702">
    <property type="entry name" value="Hydrolase"/>
    <property type="match status" value="1"/>
</dbReference>
<dbReference type="InterPro" id="IPR059000">
    <property type="entry name" value="ATPase_P-type_domA"/>
</dbReference>
<dbReference type="Pfam" id="PF00403">
    <property type="entry name" value="HMA"/>
    <property type="match status" value="3"/>
</dbReference>
<reference evidence="13 14" key="2">
    <citation type="submission" date="2015-05" db="EMBL/GenBank/DDBJ databases">
        <authorList>
            <person name="Morales-Cruz A."/>
            <person name="Amrine K.C."/>
            <person name="Cantu D."/>
        </authorList>
    </citation>
    <scope>NUCLEOTIDE SEQUENCE [LARGE SCALE GENOMIC DNA]</scope>
    <source>
        <strain evidence="13">UCRPC4</strain>
    </source>
</reference>
<dbReference type="AlphaFoldDB" id="A0A0G2EKK9"/>
<dbReference type="InterPro" id="IPR023299">
    <property type="entry name" value="ATPase_P-typ_cyto_dom_N"/>
</dbReference>
<proteinExistence type="inferred from homology"/>
<dbReference type="PROSITE" id="PS01047">
    <property type="entry name" value="HMA_1"/>
    <property type="match status" value="2"/>
</dbReference>
<dbReference type="Gene3D" id="2.70.150.10">
    <property type="entry name" value="Calcium-transporting ATPase, cytoplasmic transduction domain A"/>
    <property type="match status" value="1"/>
</dbReference>
<evidence type="ECO:0000256" key="10">
    <source>
        <dbReference type="RuleBase" id="RU362081"/>
    </source>
</evidence>
<dbReference type="Gene3D" id="3.40.1110.10">
    <property type="entry name" value="Calcium-transporting ATPase, cytoplasmic domain N"/>
    <property type="match status" value="1"/>
</dbReference>
<name>A0A0G2EKK9_PHACM</name>
<evidence type="ECO:0000256" key="5">
    <source>
        <dbReference type="ARBA" id="ARBA00022741"/>
    </source>
</evidence>
<feature type="region of interest" description="Disordered" evidence="11">
    <location>
        <begin position="1082"/>
        <end position="1106"/>
    </location>
</feature>
<gene>
    <name evidence="13" type="ORF">UCRPC4_g03059</name>
</gene>
<evidence type="ECO:0000256" key="9">
    <source>
        <dbReference type="ARBA" id="ARBA00023136"/>
    </source>
</evidence>
<keyword evidence="8 10" id="KW-1133">Transmembrane helix</keyword>
<dbReference type="SUPFAM" id="SSF56784">
    <property type="entry name" value="HAD-like"/>
    <property type="match status" value="1"/>
</dbReference>
<dbReference type="PROSITE" id="PS50846">
    <property type="entry name" value="HMA_2"/>
    <property type="match status" value="3"/>
</dbReference>
<dbReference type="NCBIfam" id="TIGR01494">
    <property type="entry name" value="ATPase_P-type"/>
    <property type="match status" value="1"/>
</dbReference>
<comment type="caution">
    <text evidence="13">The sequence shown here is derived from an EMBL/GenBank/DDBJ whole genome shotgun (WGS) entry which is preliminary data.</text>
</comment>
<evidence type="ECO:0000313" key="14">
    <source>
        <dbReference type="Proteomes" id="UP000053317"/>
    </source>
</evidence>
<evidence type="ECO:0000313" key="13">
    <source>
        <dbReference type="EMBL" id="KKY22859.1"/>
    </source>
</evidence>
<dbReference type="InterPro" id="IPR036412">
    <property type="entry name" value="HAD-like_sf"/>
</dbReference>
<keyword evidence="14" id="KW-1185">Reference proteome</keyword>
<dbReference type="InterPro" id="IPR006121">
    <property type="entry name" value="HMA_dom"/>
</dbReference>
<evidence type="ECO:0000256" key="1">
    <source>
        <dbReference type="ARBA" id="ARBA00004141"/>
    </source>
</evidence>
<feature type="compositionally biased region" description="Low complexity" evidence="11">
    <location>
        <begin position="1093"/>
        <end position="1106"/>
    </location>
</feature>
<dbReference type="InterPro" id="IPR008250">
    <property type="entry name" value="ATPase_P-typ_transduc_dom_A_sf"/>
</dbReference>
<dbReference type="InterPro" id="IPR023214">
    <property type="entry name" value="HAD_sf"/>
</dbReference>
<feature type="domain" description="HMA" evidence="12">
    <location>
        <begin position="271"/>
        <end position="336"/>
    </location>
</feature>
<dbReference type="OrthoDB" id="432719at2759"/>
<dbReference type="GO" id="GO:0043682">
    <property type="term" value="F:P-type divalent copper transporter activity"/>
    <property type="evidence" value="ECO:0007669"/>
    <property type="project" value="TreeGrafter"/>
</dbReference>
<dbReference type="Gene3D" id="3.40.50.1000">
    <property type="entry name" value="HAD superfamily/HAD-like"/>
    <property type="match status" value="1"/>
</dbReference>
<organism evidence="13 14">
    <name type="scientific">Phaeomoniella chlamydospora</name>
    <name type="common">Phaeoacremonium chlamydosporum</name>
    <dbReference type="NCBI Taxonomy" id="158046"/>
    <lineage>
        <taxon>Eukaryota</taxon>
        <taxon>Fungi</taxon>
        <taxon>Dikarya</taxon>
        <taxon>Ascomycota</taxon>
        <taxon>Pezizomycotina</taxon>
        <taxon>Eurotiomycetes</taxon>
        <taxon>Chaetothyriomycetidae</taxon>
        <taxon>Phaeomoniellales</taxon>
        <taxon>Phaeomoniellaceae</taxon>
        <taxon>Phaeomoniella</taxon>
    </lineage>
</organism>
<comment type="similarity">
    <text evidence="2 10">Belongs to the cation transport ATPase (P-type) (TC 3.A.3) family. Type IB subfamily.</text>
</comment>
<feature type="transmembrane region" description="Helical" evidence="10">
    <location>
        <begin position="537"/>
        <end position="561"/>
    </location>
</feature>
<evidence type="ECO:0000256" key="3">
    <source>
        <dbReference type="ARBA" id="ARBA00022692"/>
    </source>
</evidence>
<keyword evidence="7" id="KW-1278">Translocase</keyword>
<dbReference type="CDD" id="cd00371">
    <property type="entry name" value="HMA"/>
    <property type="match status" value="3"/>
</dbReference>
<feature type="transmembrane region" description="Helical" evidence="10">
    <location>
        <begin position="448"/>
        <end position="472"/>
    </location>
</feature>
<dbReference type="GO" id="GO:0005524">
    <property type="term" value="F:ATP binding"/>
    <property type="evidence" value="ECO:0007669"/>
    <property type="project" value="UniProtKB-UniRule"/>
</dbReference>
<evidence type="ECO:0000256" key="4">
    <source>
        <dbReference type="ARBA" id="ARBA00022723"/>
    </source>
</evidence>
<feature type="transmembrane region" description="Helical" evidence="10">
    <location>
        <begin position="779"/>
        <end position="809"/>
    </location>
</feature>
<dbReference type="GO" id="GO:0016887">
    <property type="term" value="F:ATP hydrolysis activity"/>
    <property type="evidence" value="ECO:0007669"/>
    <property type="project" value="InterPro"/>
</dbReference>
<dbReference type="Proteomes" id="UP000053317">
    <property type="component" value="Unassembled WGS sequence"/>
</dbReference>
<dbReference type="SUPFAM" id="SSF55008">
    <property type="entry name" value="HMA, heavy metal-associated domain"/>
    <property type="match status" value="3"/>
</dbReference>
<dbReference type="EMBL" id="LCWF01000072">
    <property type="protein sequence ID" value="KKY22859.1"/>
    <property type="molecule type" value="Genomic_DNA"/>
</dbReference>
<comment type="subcellular location">
    <subcellularLocation>
        <location evidence="1">Membrane</location>
        <topology evidence="1">Multi-pass membrane protein</topology>
    </subcellularLocation>
</comment>
<dbReference type="PANTHER" id="PTHR43520:SF32">
    <property type="entry name" value="COPPER RESISTANCE P-TYPE ATPASE (EUROFUNG)"/>
    <property type="match status" value="1"/>
</dbReference>
<dbReference type="InterPro" id="IPR017969">
    <property type="entry name" value="Heavy-metal-associated_CS"/>
</dbReference>
<evidence type="ECO:0000256" key="7">
    <source>
        <dbReference type="ARBA" id="ARBA00022967"/>
    </source>
</evidence>
<dbReference type="InterPro" id="IPR036163">
    <property type="entry name" value="HMA_dom_sf"/>
</dbReference>
<feature type="transmembrane region" description="Helical" evidence="10">
    <location>
        <begin position="1232"/>
        <end position="1252"/>
    </location>
</feature>
<dbReference type="InterPro" id="IPR027256">
    <property type="entry name" value="P-typ_ATPase_IB"/>
</dbReference>
<dbReference type="PRINTS" id="PR00119">
    <property type="entry name" value="CATATPASE"/>
</dbReference>
<dbReference type="FunFam" id="2.70.150.10:FF:000068">
    <property type="entry name" value="Copper resistance-associated P-type ATPase"/>
    <property type="match status" value="1"/>
</dbReference>
<protein>
    <submittedName>
        <fullName evidence="13">Putative copper resistance-associated P-type</fullName>
    </submittedName>
</protein>
<dbReference type="GO" id="GO:0016020">
    <property type="term" value="C:membrane"/>
    <property type="evidence" value="ECO:0007669"/>
    <property type="project" value="UniProtKB-SubCell"/>
</dbReference>
<dbReference type="Gene3D" id="3.30.70.100">
    <property type="match status" value="3"/>
</dbReference>
<feature type="transmembrane region" description="Helical" evidence="10">
    <location>
        <begin position="1195"/>
        <end position="1217"/>
    </location>
</feature>
<keyword evidence="9 10" id="KW-0472">Membrane</keyword>
<accession>A0A0G2EKK9</accession>
<feature type="region of interest" description="Disordered" evidence="11">
    <location>
        <begin position="149"/>
        <end position="181"/>
    </location>
</feature>
<dbReference type="InterPro" id="IPR001757">
    <property type="entry name" value="P_typ_ATPase"/>
</dbReference>
<dbReference type="SUPFAM" id="SSF81665">
    <property type="entry name" value="Calcium ATPase, transmembrane domain M"/>
    <property type="match status" value="1"/>
</dbReference>
<evidence type="ECO:0000256" key="11">
    <source>
        <dbReference type="SAM" id="MobiDB-lite"/>
    </source>
</evidence>
<evidence type="ECO:0000256" key="2">
    <source>
        <dbReference type="ARBA" id="ARBA00006024"/>
    </source>
</evidence>
<feature type="domain" description="HMA" evidence="12">
    <location>
        <begin position="186"/>
        <end position="252"/>
    </location>
</feature>
<evidence type="ECO:0000256" key="8">
    <source>
        <dbReference type="ARBA" id="ARBA00022989"/>
    </source>
</evidence>
<keyword evidence="4 10" id="KW-0479">Metal-binding</keyword>
<dbReference type="Pfam" id="PF00122">
    <property type="entry name" value="E1-E2_ATPase"/>
    <property type="match status" value="1"/>
</dbReference>
<keyword evidence="3 10" id="KW-0812">Transmembrane</keyword>
<evidence type="ECO:0000259" key="12">
    <source>
        <dbReference type="PROSITE" id="PS50846"/>
    </source>
</evidence>
<reference evidence="13 14" key="1">
    <citation type="submission" date="2015-05" db="EMBL/GenBank/DDBJ databases">
        <title>Distinctive expansion of gene families associated with plant cell wall degradation and secondary metabolism in the genomes of grapevine trunk pathogens.</title>
        <authorList>
            <person name="Lawrence D.P."/>
            <person name="Travadon R."/>
            <person name="Rolshausen P.E."/>
            <person name="Baumgartner K."/>
        </authorList>
    </citation>
    <scope>NUCLEOTIDE SEQUENCE [LARGE SCALE GENOMIC DNA]</scope>
    <source>
        <strain evidence="13">UCRPC4</strain>
    </source>
</reference>
<sequence length="1271" mass="137779">MGLETVILVENVHCPSCVSHVQDVLEPFAGVTKVDVSILTDEVRILHSSYKAKDFCSVLSKAAFDVHHASTYDPDGNLVEEYTPSHGFISQRTQSKKWSLFMSWAQKSHIDNCDACQKDLAQQRKSKSRLISGLAWKIRYGFGTEPKPYASSTDIESQQKERIAQNPLTSLPSKRPENPAVDHSEFEASLGIQGMTCASCSGKITSELESLDFVSSVNVNLIGNSGIICYRGTRKDAGRLIEAIEDVGYEATVTGLKEIRQTMTQREDTMYTASLSIEGMTCGACVGTITRGLQELPFVRSVTIDLVGNSGRVEYEKEDELKLILEKLEDLGYDVTVVSSGLQSTGRAQETIERDVTFVIDGMCCHHCPEVIEAAVRGSIGEGHVLQLPTLSDPFLTIKYIPSPPGYTMRTFAESVTQADEAISVKVYHPPSIEERSRKIQKREQRRVLARLVFSGLVAIPTFIIGIVYMSLVPKTNTGRMWLEQPIWSGSASRTEWALLIMTTPVMFFGADYFHTRTFKELRALWRPSSKVPIMRRFYRFGSMNLLISAGTAVAYFSSIAVLGLDASLKDKSSHSSSNTYFDSVTFLTFFILIGKFLEAYSKAKTGDAVSALSNLRPTVANLVVPKDDEGSTSIKTVTVDMLEVGDTVSVPHGTSPPSDGTIIGTGDYRFDESSLTGESTPVKKIPGDKVYTGSVNVGPPVQISVTDIGGNSMLDQIVSVVREGQAKRAPIERVADIITGYFVPTITLLAITTFVIWVSLGVSGKLPQRYLNNDRGGWVFWSLEFAIAVFVVACPCGIGLAAPTALFVGGGLAAQRGILVQGGGEAFQEASVIDAVVFDKTGTLTEGGSLKVTEHEVLAQENPEDLATVFKMAQVMEESSNHPIAKSIVDFCRDRIEGSGQIVSSDINELGGQGMRAKFNVKIKDEERQYEAAIGNQRLLSSLPSYNTSKDVYLKPLLSKYQTLGHSTTMFALRRLHVTSSQASDGQPANDSDVSEKSSQFQPLIVFAISDPIRPSSLPVLNALRDKYNIAIHMCTGDNATTAHAVASQLGIPVSNVRANCLPADKAAYINELQGVFPAAAKQESRSPSTDSSNRTTSSLQSSSYTSTVNASRRVIAFVGDGTNDTPALSASDVSIALSSGSDVAITTASFILLSSPPASLSSGNSNAQSVDLNLILELVTLAKRVFKRVKINFVWAAIYNILLIPVAAGVFFRLGDLDGNTGHGWRLGPIWASAAMAASSVSVVLSSLSLRWGEGRRFKKDEKNKKDGQ</sequence>
<keyword evidence="5 10" id="KW-0547">Nucleotide-binding</keyword>
<keyword evidence="6 10" id="KW-0067">ATP-binding</keyword>
<dbReference type="GO" id="GO:0055070">
    <property type="term" value="P:copper ion homeostasis"/>
    <property type="evidence" value="ECO:0007669"/>
    <property type="project" value="TreeGrafter"/>
</dbReference>
<feature type="transmembrane region" description="Helical" evidence="10">
    <location>
        <begin position="581"/>
        <end position="598"/>
    </location>
</feature>
<dbReference type="NCBIfam" id="TIGR01525">
    <property type="entry name" value="ATPase-IB_hvy"/>
    <property type="match status" value="1"/>
</dbReference>
<feature type="transmembrane region" description="Helical" evidence="10">
    <location>
        <begin position="738"/>
        <end position="759"/>
    </location>
</feature>
<dbReference type="InterPro" id="IPR018303">
    <property type="entry name" value="ATPase_P-typ_P_site"/>
</dbReference>
<feature type="domain" description="HMA" evidence="12">
    <location>
        <begin position="3"/>
        <end position="67"/>
    </location>
</feature>
<dbReference type="GO" id="GO:0005507">
    <property type="term" value="F:copper ion binding"/>
    <property type="evidence" value="ECO:0007669"/>
    <property type="project" value="TreeGrafter"/>
</dbReference>
<evidence type="ECO:0000256" key="6">
    <source>
        <dbReference type="ARBA" id="ARBA00022840"/>
    </source>
</evidence>
<dbReference type="FunFam" id="3.30.70.100:FF:000001">
    <property type="entry name" value="ATPase copper transporting beta"/>
    <property type="match status" value="2"/>
</dbReference>
<dbReference type="InterPro" id="IPR023298">
    <property type="entry name" value="ATPase_P-typ_TM_dom_sf"/>
</dbReference>